<feature type="compositionally biased region" description="Low complexity" evidence="1">
    <location>
        <begin position="14"/>
        <end position="30"/>
    </location>
</feature>
<organism evidence="2 3">
    <name type="scientific">Streptomyces nogalater</name>
    <dbReference type="NCBI Taxonomy" id="38314"/>
    <lineage>
        <taxon>Bacteria</taxon>
        <taxon>Bacillati</taxon>
        <taxon>Actinomycetota</taxon>
        <taxon>Actinomycetes</taxon>
        <taxon>Kitasatosporales</taxon>
        <taxon>Streptomycetaceae</taxon>
        <taxon>Streptomyces</taxon>
    </lineage>
</organism>
<comment type="caution">
    <text evidence="2">The sequence shown here is derived from an EMBL/GenBank/DDBJ whole genome shotgun (WGS) entry which is preliminary data.</text>
</comment>
<feature type="region of interest" description="Disordered" evidence="1">
    <location>
        <begin position="1"/>
        <end position="87"/>
    </location>
</feature>
<keyword evidence="3" id="KW-1185">Reference proteome</keyword>
<dbReference type="RefSeq" id="WP_344345367.1">
    <property type="nucleotide sequence ID" value="NZ_BAAASM010000001.1"/>
</dbReference>
<sequence>MTPTAHRSGAPVQGALPALLDGAPATAAARRPSRPRRVGKPPVPPGVPVLSGDDRRQALPGPAAYGREHDPIAPTAGGPAGLPGAEEVMGAADAKTVAGAGRAGRWAPARTRTGTVRGLSARDVRRGRAHERASTALGGRPCSG</sequence>
<evidence type="ECO:0000313" key="3">
    <source>
        <dbReference type="Proteomes" id="UP001596065"/>
    </source>
</evidence>
<dbReference type="EMBL" id="JBHSOE010000028">
    <property type="protein sequence ID" value="MFC5657382.1"/>
    <property type="molecule type" value="Genomic_DNA"/>
</dbReference>
<dbReference type="Proteomes" id="UP001596065">
    <property type="component" value="Unassembled WGS sequence"/>
</dbReference>
<feature type="compositionally biased region" description="Basic and acidic residues" evidence="1">
    <location>
        <begin position="122"/>
        <end position="133"/>
    </location>
</feature>
<name>A0ABW0WGM5_STRNO</name>
<reference evidence="3" key="1">
    <citation type="journal article" date="2019" name="Int. J. Syst. Evol. Microbiol.">
        <title>The Global Catalogue of Microorganisms (GCM) 10K type strain sequencing project: providing services to taxonomists for standard genome sequencing and annotation.</title>
        <authorList>
            <consortium name="The Broad Institute Genomics Platform"/>
            <consortium name="The Broad Institute Genome Sequencing Center for Infectious Disease"/>
            <person name="Wu L."/>
            <person name="Ma J."/>
        </authorList>
    </citation>
    <scope>NUCLEOTIDE SEQUENCE [LARGE SCALE GENOMIC DNA]</scope>
    <source>
        <strain evidence="3">KCTC 5701</strain>
    </source>
</reference>
<accession>A0ABW0WGM5</accession>
<proteinExistence type="predicted"/>
<evidence type="ECO:0000313" key="2">
    <source>
        <dbReference type="EMBL" id="MFC5657382.1"/>
    </source>
</evidence>
<feature type="region of interest" description="Disordered" evidence="1">
    <location>
        <begin position="122"/>
        <end position="144"/>
    </location>
</feature>
<gene>
    <name evidence="2" type="ORF">ACFP3J_18050</name>
</gene>
<protein>
    <submittedName>
        <fullName evidence="2">Uncharacterized protein</fullName>
    </submittedName>
</protein>
<evidence type="ECO:0000256" key="1">
    <source>
        <dbReference type="SAM" id="MobiDB-lite"/>
    </source>
</evidence>
<feature type="compositionally biased region" description="Low complexity" evidence="1">
    <location>
        <begin position="72"/>
        <end position="85"/>
    </location>
</feature>